<organism evidence="1 2">
    <name type="scientific">Nostoc azollae (strain 0708)</name>
    <name type="common">Anabaena azollae (strain 0708)</name>
    <dbReference type="NCBI Taxonomy" id="551115"/>
    <lineage>
        <taxon>Bacteria</taxon>
        <taxon>Bacillati</taxon>
        <taxon>Cyanobacteriota</taxon>
        <taxon>Cyanophyceae</taxon>
        <taxon>Nostocales</taxon>
        <taxon>Nostocaceae</taxon>
        <taxon>Trichormus</taxon>
    </lineage>
</organism>
<reference evidence="1 2" key="1">
    <citation type="journal article" date="2010" name="PLoS ONE">
        <title>Genome erosion in a nitrogen-fixing vertically transmitted endosymbiotic multicellular cyanobacterium.</title>
        <authorList>
            <person name="Ran L."/>
            <person name="Larsson J."/>
            <person name="Vigil-Stenman T."/>
            <person name="Nylander J.A."/>
            <person name="Ininbergs K."/>
            <person name="Zheng W.W."/>
            <person name="Lapidus A."/>
            <person name="Lowry S."/>
            <person name="Haselkorn R."/>
            <person name="Bergman B."/>
        </authorList>
    </citation>
    <scope>NUCLEOTIDE SEQUENCE [LARGE SCALE GENOMIC DNA]</scope>
    <source>
        <strain evidence="1 2">0708</strain>
    </source>
</reference>
<protein>
    <submittedName>
        <fullName evidence="1">Uncharacterized protein</fullName>
    </submittedName>
</protein>
<dbReference type="Proteomes" id="UP000001511">
    <property type="component" value="Chromosome"/>
</dbReference>
<gene>
    <name evidence="1" type="ordered locus">Aazo_2736</name>
</gene>
<name>D7DZX2_NOSA0</name>
<accession>D7DZX2</accession>
<evidence type="ECO:0000313" key="2">
    <source>
        <dbReference type="Proteomes" id="UP000001511"/>
    </source>
</evidence>
<sequence>MAGCCLEIASCIFALFYKDSKFAIVLVQTEVWVMVLME</sequence>
<dbReference type="HOGENOM" id="CLU_3330852_0_0_3"/>
<dbReference type="AlphaFoldDB" id="D7DZX2"/>
<dbReference type="EMBL" id="CP002059">
    <property type="protein sequence ID" value="ADI64604.1"/>
    <property type="molecule type" value="Genomic_DNA"/>
</dbReference>
<evidence type="ECO:0000313" key="1">
    <source>
        <dbReference type="EMBL" id="ADI64604.1"/>
    </source>
</evidence>
<proteinExistence type="predicted"/>
<dbReference type="KEGG" id="naz:Aazo_2736"/>
<keyword evidence="2" id="KW-1185">Reference proteome</keyword>